<proteinExistence type="predicted"/>
<evidence type="ECO:0000313" key="2">
    <source>
        <dbReference type="Proteomes" id="UP001529510"/>
    </source>
</evidence>
<dbReference type="EMBL" id="JAMKFB020000013">
    <property type="protein sequence ID" value="KAL0178449.1"/>
    <property type="molecule type" value="Genomic_DNA"/>
</dbReference>
<gene>
    <name evidence="1" type="ORF">M9458_027343</name>
</gene>
<name>A0ABD0PX24_CIRMR</name>
<dbReference type="Proteomes" id="UP001529510">
    <property type="component" value="Unassembled WGS sequence"/>
</dbReference>
<evidence type="ECO:0000313" key="1">
    <source>
        <dbReference type="EMBL" id="KAL0178449.1"/>
    </source>
</evidence>
<keyword evidence="2" id="KW-1185">Reference proteome</keyword>
<reference evidence="1 2" key="1">
    <citation type="submission" date="2024-05" db="EMBL/GenBank/DDBJ databases">
        <title>Genome sequencing and assembly of Indian major carp, Cirrhinus mrigala (Hamilton, 1822).</title>
        <authorList>
            <person name="Mohindra V."/>
            <person name="Chowdhury L.M."/>
            <person name="Lal K."/>
            <person name="Jena J.K."/>
        </authorList>
    </citation>
    <scope>NUCLEOTIDE SEQUENCE [LARGE SCALE GENOMIC DNA]</scope>
    <source>
        <strain evidence="1">CM1030</strain>
        <tissue evidence="1">Blood</tissue>
    </source>
</reference>
<sequence length="51" mass="5934">SKRLVTLARGLSPAYLRFGGKRTDFLQFHNLKNLAKFRGPGPDYYLKNYED</sequence>
<dbReference type="AlphaFoldDB" id="A0ABD0PX24"/>
<accession>A0ABD0PX24</accession>
<protein>
    <submittedName>
        <fullName evidence="1">Uncharacterized protein</fullName>
    </submittedName>
</protein>
<comment type="caution">
    <text evidence="1">The sequence shown here is derived from an EMBL/GenBank/DDBJ whole genome shotgun (WGS) entry which is preliminary data.</text>
</comment>
<feature type="non-terminal residue" evidence="1">
    <location>
        <position position="1"/>
    </location>
</feature>
<feature type="non-terminal residue" evidence="1">
    <location>
        <position position="51"/>
    </location>
</feature>
<organism evidence="1 2">
    <name type="scientific">Cirrhinus mrigala</name>
    <name type="common">Mrigala</name>
    <dbReference type="NCBI Taxonomy" id="683832"/>
    <lineage>
        <taxon>Eukaryota</taxon>
        <taxon>Metazoa</taxon>
        <taxon>Chordata</taxon>
        <taxon>Craniata</taxon>
        <taxon>Vertebrata</taxon>
        <taxon>Euteleostomi</taxon>
        <taxon>Actinopterygii</taxon>
        <taxon>Neopterygii</taxon>
        <taxon>Teleostei</taxon>
        <taxon>Ostariophysi</taxon>
        <taxon>Cypriniformes</taxon>
        <taxon>Cyprinidae</taxon>
        <taxon>Labeoninae</taxon>
        <taxon>Labeonini</taxon>
        <taxon>Cirrhinus</taxon>
    </lineage>
</organism>